<keyword evidence="3" id="KW-1185">Reference proteome</keyword>
<reference evidence="3" key="1">
    <citation type="submission" date="2015-11" db="EMBL/GenBank/DDBJ databases">
        <authorList>
            <person name="Tobias N.J."/>
            <person name="Mishra B."/>
            <person name="Gupta D.K."/>
            <person name="Thines M."/>
            <person name="Stinear T.P."/>
            <person name="Bode H.B."/>
        </authorList>
    </citation>
    <scope>NUCLEOTIDE SEQUENCE [LARGE SCALE GENOMIC DNA]</scope>
    <source>
        <strain evidence="3">PB45.5</strain>
    </source>
</reference>
<keyword evidence="2" id="KW-0808">Transferase</keyword>
<keyword evidence="2" id="KW-0489">Methyltransferase</keyword>
<sequence>MSNQDVKAMYSRYPYPSSVIGDNLIYDMASVVGLIFKPGYLTGKYVLDLGCGTGHRLVGLASMYPDTQFVGVDMTDKALEIADKLISYHQLNNVTLENNMIEKLTRDNQFDVVVSTGVIHHMECPQEGFLTASRSLNEEGIALIWLYNAIGEYERLRQRELLQIFAKQIHVEEYFLHTDLMNKLCENLSRNQYGDSTANHLDDSVDQIAVNVDAFLNPIVNAYRYDEICDFYYKFGFKHVRCCGLNRENSSKLFAGCCDQFNDECFFQYRDLLLDEQLSQLFNTLDYNQKVRVIELLWKPTGISSIGFKSENARSFVNDWLRGEGKE</sequence>
<feature type="domain" description="Methyltransferase" evidence="1">
    <location>
        <begin position="44"/>
        <end position="157"/>
    </location>
</feature>
<dbReference type="Gene3D" id="3.40.50.150">
    <property type="entry name" value="Vaccinia Virus protein VP39"/>
    <property type="match status" value="1"/>
</dbReference>
<dbReference type="InterPro" id="IPR025714">
    <property type="entry name" value="Methyltranfer_dom"/>
</dbReference>
<dbReference type="EC" id="2.1.1.-" evidence="2"/>
<name>A0A1B8YCX1_9GAMM</name>
<accession>A0A1B8YCX1</accession>
<dbReference type="Proteomes" id="UP000092665">
    <property type="component" value="Unassembled WGS sequence"/>
</dbReference>
<dbReference type="InterPro" id="IPR029063">
    <property type="entry name" value="SAM-dependent_MTases_sf"/>
</dbReference>
<dbReference type="PATRIC" id="fig|29488.15.peg.4374"/>
<dbReference type="CDD" id="cd02440">
    <property type="entry name" value="AdoMet_MTases"/>
    <property type="match status" value="1"/>
</dbReference>
<dbReference type="SUPFAM" id="SSF53335">
    <property type="entry name" value="S-adenosyl-L-methionine-dependent methyltransferases"/>
    <property type="match status" value="1"/>
</dbReference>
<dbReference type="AlphaFoldDB" id="A0A1B8YCX1"/>
<dbReference type="RefSeq" id="WP_240492624.1">
    <property type="nucleotide sequence ID" value="NZ_CAWMQN010000088.1"/>
</dbReference>
<dbReference type="PANTHER" id="PTHR45128:SF1">
    <property type="entry name" value="S-ADENOSYLMETHIONINE-DEPENDENT METHYLTRANSFERASE RV2258C"/>
    <property type="match status" value="1"/>
</dbReference>
<evidence type="ECO:0000313" key="3">
    <source>
        <dbReference type="Proteomes" id="UP000092665"/>
    </source>
</evidence>
<dbReference type="GO" id="GO:0008168">
    <property type="term" value="F:methyltransferase activity"/>
    <property type="evidence" value="ECO:0007669"/>
    <property type="project" value="UniProtKB-KW"/>
</dbReference>
<gene>
    <name evidence="2" type="primary">ycgJ</name>
    <name evidence="2" type="ORF">Phpb_03977</name>
</gene>
<comment type="caution">
    <text evidence="2">The sequence shown here is derived from an EMBL/GenBank/DDBJ whole genome shotgun (WGS) entry which is preliminary data.</text>
</comment>
<dbReference type="Pfam" id="PF13847">
    <property type="entry name" value="Methyltransf_31"/>
    <property type="match status" value="1"/>
</dbReference>
<evidence type="ECO:0000259" key="1">
    <source>
        <dbReference type="Pfam" id="PF13847"/>
    </source>
</evidence>
<evidence type="ECO:0000313" key="2">
    <source>
        <dbReference type="EMBL" id="OCA52925.1"/>
    </source>
</evidence>
<organism evidence="2 3">
    <name type="scientific">Photorhabdus namnaonensis</name>
    <dbReference type="NCBI Taxonomy" id="1851568"/>
    <lineage>
        <taxon>Bacteria</taxon>
        <taxon>Pseudomonadati</taxon>
        <taxon>Pseudomonadota</taxon>
        <taxon>Gammaproteobacteria</taxon>
        <taxon>Enterobacterales</taxon>
        <taxon>Morganellaceae</taxon>
        <taxon>Photorhabdus</taxon>
    </lineage>
</organism>
<dbReference type="GO" id="GO:0032259">
    <property type="term" value="P:methylation"/>
    <property type="evidence" value="ECO:0007669"/>
    <property type="project" value="UniProtKB-KW"/>
</dbReference>
<dbReference type="InterPro" id="IPR053173">
    <property type="entry name" value="SAM-binding_MTase"/>
</dbReference>
<protein>
    <submittedName>
        <fullName evidence="2">Putative methyltransferase YcgJ</fullName>
        <ecNumber evidence="2">2.1.1.-</ecNumber>
    </submittedName>
</protein>
<dbReference type="EMBL" id="LOIC01000088">
    <property type="protein sequence ID" value="OCA52925.1"/>
    <property type="molecule type" value="Genomic_DNA"/>
</dbReference>
<proteinExistence type="predicted"/>
<dbReference type="PANTHER" id="PTHR45128">
    <property type="entry name" value="METHYLTRANSFERASE TYPE 11"/>
    <property type="match status" value="1"/>
</dbReference>